<dbReference type="EMBL" id="JAEUXJ010000001">
    <property type="protein sequence ID" value="MBL6453726.1"/>
    <property type="molecule type" value="Genomic_DNA"/>
</dbReference>
<feature type="transmembrane region" description="Helical" evidence="1">
    <location>
        <begin position="208"/>
        <end position="230"/>
    </location>
</feature>
<protein>
    <recommendedName>
        <fullName evidence="4">Glycosyltransferase RgtA/B/C/D-like domain-containing protein</fullName>
    </recommendedName>
</protein>
<evidence type="ECO:0000313" key="2">
    <source>
        <dbReference type="EMBL" id="MBL6453726.1"/>
    </source>
</evidence>
<feature type="transmembrane region" description="Helical" evidence="1">
    <location>
        <begin position="111"/>
        <end position="133"/>
    </location>
</feature>
<feature type="transmembrane region" description="Helical" evidence="1">
    <location>
        <begin position="353"/>
        <end position="373"/>
    </location>
</feature>
<sequence length="387" mass="40614">MSGATLAALPASLARPRIRRLAGLLVGYVAFLWFALVADRILGSGQLDGVLADIWRVNEDPAALAGQWVSATLLAFIRRVPDSGPQTLMLATTLGAGGAIGALFLRFRRAGWSVAEALAAVGLLAVHPAVLVLATTGQTLLLAVLLVGIVILCLDRAATVGDAQSLMALGLGLAALMLTAPDALYIVLPIAAILPFCLRGVQDAGSAAALYLITLFPAVIAVGGILLGAATMGEAPAYAFQRWLAPMHGSLELAGSEWLNLRGGRFLQPLREMAPLFYLAMPPALLALLALLFRPEERRRPVAALLALAGGPLSGASATLFWHTTGPLPSIAVGMAAVLAWTTSRAWTRPERLLWLVWLAVGVGLSWGTGWLWGQEDLAAWRSALPI</sequence>
<keyword evidence="3" id="KW-1185">Reference proteome</keyword>
<keyword evidence="1" id="KW-1133">Transmembrane helix</keyword>
<evidence type="ECO:0000313" key="3">
    <source>
        <dbReference type="Proteomes" id="UP000606490"/>
    </source>
</evidence>
<evidence type="ECO:0008006" key="4">
    <source>
        <dbReference type="Google" id="ProtNLM"/>
    </source>
</evidence>
<proteinExistence type="predicted"/>
<comment type="caution">
    <text evidence="2">The sequence shown here is derived from an EMBL/GenBank/DDBJ whole genome shotgun (WGS) entry which is preliminary data.</text>
</comment>
<feature type="transmembrane region" description="Helical" evidence="1">
    <location>
        <begin position="21"/>
        <end position="42"/>
    </location>
</feature>
<evidence type="ECO:0000256" key="1">
    <source>
        <dbReference type="SAM" id="Phobius"/>
    </source>
</evidence>
<feature type="transmembrane region" description="Helical" evidence="1">
    <location>
        <begin position="140"/>
        <end position="159"/>
    </location>
</feature>
<name>A0ABS1UY56_9PROT</name>
<feature type="transmembrane region" description="Helical" evidence="1">
    <location>
        <begin position="171"/>
        <end position="196"/>
    </location>
</feature>
<dbReference type="Proteomes" id="UP000606490">
    <property type="component" value="Unassembled WGS sequence"/>
</dbReference>
<dbReference type="RefSeq" id="WP_202823485.1">
    <property type="nucleotide sequence ID" value="NZ_JAEUXJ010000001.1"/>
</dbReference>
<accession>A0ABS1UY56</accession>
<feature type="transmembrane region" description="Helical" evidence="1">
    <location>
        <begin position="87"/>
        <end position="105"/>
    </location>
</feature>
<gene>
    <name evidence="2" type="ORF">JMJ55_00240</name>
</gene>
<keyword evidence="1" id="KW-0472">Membrane</keyword>
<keyword evidence="1" id="KW-0812">Transmembrane</keyword>
<organism evidence="2 3">
    <name type="scientific">Belnapia mucosa</name>
    <dbReference type="NCBI Taxonomy" id="2804532"/>
    <lineage>
        <taxon>Bacteria</taxon>
        <taxon>Pseudomonadati</taxon>
        <taxon>Pseudomonadota</taxon>
        <taxon>Alphaproteobacteria</taxon>
        <taxon>Acetobacterales</taxon>
        <taxon>Roseomonadaceae</taxon>
        <taxon>Belnapia</taxon>
    </lineage>
</organism>
<feature type="transmembrane region" description="Helical" evidence="1">
    <location>
        <begin position="276"/>
        <end position="293"/>
    </location>
</feature>
<feature type="transmembrane region" description="Helical" evidence="1">
    <location>
        <begin position="328"/>
        <end position="346"/>
    </location>
</feature>
<reference evidence="2 3" key="1">
    <citation type="submission" date="2021-01" db="EMBL/GenBank/DDBJ databases">
        <title>Belnapia mucosa sp. nov. and Belnapia arida sp. nov., isolated from the Tabernas Desert (Almeria, Spain).</title>
        <authorList>
            <person name="Molina-Menor E."/>
            <person name="Vidal-Verdu A."/>
            <person name="Calonge A."/>
            <person name="Satari L."/>
            <person name="Pereto Magraner J."/>
            <person name="Porcar Miralles M."/>
        </authorList>
    </citation>
    <scope>NUCLEOTIDE SEQUENCE [LARGE SCALE GENOMIC DNA]</scope>
    <source>
        <strain evidence="2 3">T6</strain>
    </source>
</reference>